<keyword evidence="3" id="KW-1185">Reference proteome</keyword>
<feature type="transmembrane region" description="Helical" evidence="1">
    <location>
        <begin position="39"/>
        <end position="66"/>
    </location>
</feature>
<name>A0A816FQM2_ADIRI</name>
<evidence type="ECO:0000313" key="3">
    <source>
        <dbReference type="Proteomes" id="UP000663828"/>
    </source>
</evidence>
<evidence type="ECO:0000313" key="2">
    <source>
        <dbReference type="EMBL" id="CAF1664566.1"/>
    </source>
</evidence>
<keyword evidence="1" id="KW-1133">Transmembrane helix</keyword>
<keyword evidence="1" id="KW-0812">Transmembrane</keyword>
<proteinExistence type="predicted"/>
<keyword evidence="1" id="KW-0472">Membrane</keyword>
<feature type="non-terminal residue" evidence="2">
    <location>
        <position position="117"/>
    </location>
</feature>
<dbReference type="AlphaFoldDB" id="A0A816FQM2"/>
<protein>
    <submittedName>
        <fullName evidence="2">Uncharacterized protein</fullName>
    </submittedName>
</protein>
<gene>
    <name evidence="2" type="ORF">XAT740_LOCUS57524</name>
</gene>
<reference evidence="2" key="1">
    <citation type="submission" date="2021-02" db="EMBL/GenBank/DDBJ databases">
        <authorList>
            <person name="Nowell W R."/>
        </authorList>
    </citation>
    <scope>NUCLEOTIDE SEQUENCE</scope>
</reference>
<sequence length="117" mass="11903">MVWICYRCNRNQHEHCTNRWQCDCQCNVNGDADIAQKSIAIVGGFGLAIGGLALAICTGGLGAVLIGGSMLGAGISSTWNGAEKAIKQERISGKEYVADVAFGAATGVVTGGVGVAG</sequence>
<comment type="caution">
    <text evidence="2">The sequence shown here is derived from an EMBL/GenBank/DDBJ whole genome shotgun (WGS) entry which is preliminary data.</text>
</comment>
<dbReference type="Proteomes" id="UP000663828">
    <property type="component" value="Unassembled WGS sequence"/>
</dbReference>
<accession>A0A816FQM2</accession>
<dbReference type="EMBL" id="CAJNOR010011925">
    <property type="protein sequence ID" value="CAF1664566.1"/>
    <property type="molecule type" value="Genomic_DNA"/>
</dbReference>
<evidence type="ECO:0000256" key="1">
    <source>
        <dbReference type="SAM" id="Phobius"/>
    </source>
</evidence>
<organism evidence="2 3">
    <name type="scientific">Adineta ricciae</name>
    <name type="common">Rotifer</name>
    <dbReference type="NCBI Taxonomy" id="249248"/>
    <lineage>
        <taxon>Eukaryota</taxon>
        <taxon>Metazoa</taxon>
        <taxon>Spiralia</taxon>
        <taxon>Gnathifera</taxon>
        <taxon>Rotifera</taxon>
        <taxon>Eurotatoria</taxon>
        <taxon>Bdelloidea</taxon>
        <taxon>Adinetida</taxon>
        <taxon>Adinetidae</taxon>
        <taxon>Adineta</taxon>
    </lineage>
</organism>